<dbReference type="SUPFAM" id="SSF50249">
    <property type="entry name" value="Nucleic acid-binding proteins"/>
    <property type="match status" value="1"/>
</dbReference>
<dbReference type="GO" id="GO:0003677">
    <property type="term" value="F:DNA binding"/>
    <property type="evidence" value="ECO:0007669"/>
    <property type="project" value="UniProtKB-KW"/>
</dbReference>
<dbReference type="InterPro" id="IPR002059">
    <property type="entry name" value="CSP_DNA-bd"/>
</dbReference>
<reference evidence="3 4" key="2">
    <citation type="submission" date="2020-03" db="EMBL/GenBank/DDBJ databases">
        <authorList>
            <person name="Ichikawa N."/>
            <person name="Kimura A."/>
            <person name="Kitahashi Y."/>
            <person name="Uohara A."/>
        </authorList>
    </citation>
    <scope>NUCLEOTIDE SEQUENCE [LARGE SCALE GENOMIC DNA]</scope>
    <source>
        <strain evidence="3 4">NBRC 108639</strain>
    </source>
</reference>
<name>A0A6V8K7X4_9ACTN</name>
<evidence type="ECO:0000313" key="3">
    <source>
        <dbReference type="EMBL" id="GFJ77827.1"/>
    </source>
</evidence>
<dbReference type="PROSITE" id="PS51857">
    <property type="entry name" value="CSD_2"/>
    <property type="match status" value="1"/>
</dbReference>
<dbReference type="Gene3D" id="2.40.50.140">
    <property type="entry name" value="Nucleic acid-binding proteins"/>
    <property type="match status" value="1"/>
</dbReference>
<dbReference type="InterPro" id="IPR011129">
    <property type="entry name" value="CSD"/>
</dbReference>
<evidence type="ECO:0000259" key="2">
    <source>
        <dbReference type="PROSITE" id="PS51857"/>
    </source>
</evidence>
<dbReference type="SMART" id="SM00357">
    <property type="entry name" value="CSP"/>
    <property type="match status" value="1"/>
</dbReference>
<feature type="compositionally biased region" description="Basic and acidic residues" evidence="1">
    <location>
        <begin position="76"/>
        <end position="88"/>
    </location>
</feature>
<gene>
    <name evidence="3" type="ORF">Phou_020070</name>
</gene>
<accession>A0A6V8K7X4</accession>
<sequence>MVAVAVGRVLRFDDVRGYGFIAPAGGGVDVFVHANDLGELRHLVHAGMRVEYEVEQGERGPKVSSVRMVDPLVNRPADRRPPGVDARAKAAAADDDGMCDVLAPSEFTTEVTEILLQHVPTLTGAQISQIRERLGEHARSHGWIEV</sequence>
<dbReference type="Pfam" id="PF00313">
    <property type="entry name" value="CSD"/>
    <property type="match status" value="1"/>
</dbReference>
<comment type="caution">
    <text evidence="3">The sequence shown here is derived from an EMBL/GenBank/DDBJ whole genome shotgun (WGS) entry which is preliminary data.</text>
</comment>
<feature type="region of interest" description="Disordered" evidence="1">
    <location>
        <begin position="70"/>
        <end position="90"/>
    </location>
</feature>
<reference evidence="3 4" key="1">
    <citation type="submission" date="2020-03" db="EMBL/GenBank/DDBJ databases">
        <title>Whole genome shotgun sequence of Phytohabitans houttuyneae NBRC 108639.</title>
        <authorList>
            <person name="Komaki H."/>
            <person name="Tamura T."/>
        </authorList>
    </citation>
    <scope>NUCLEOTIDE SEQUENCE [LARGE SCALE GENOMIC DNA]</scope>
    <source>
        <strain evidence="3 4">NBRC 108639</strain>
    </source>
</reference>
<keyword evidence="4" id="KW-1185">Reference proteome</keyword>
<organism evidence="3 4">
    <name type="scientific">Phytohabitans houttuyneae</name>
    <dbReference type="NCBI Taxonomy" id="1076126"/>
    <lineage>
        <taxon>Bacteria</taxon>
        <taxon>Bacillati</taxon>
        <taxon>Actinomycetota</taxon>
        <taxon>Actinomycetes</taxon>
        <taxon>Micromonosporales</taxon>
        <taxon>Micromonosporaceae</taxon>
    </lineage>
</organism>
<proteinExistence type="predicted"/>
<protein>
    <submittedName>
        <fullName evidence="3">DNA-binding protein</fullName>
    </submittedName>
</protein>
<dbReference type="PRINTS" id="PR00050">
    <property type="entry name" value="COLDSHOCK"/>
</dbReference>
<feature type="domain" description="CSD" evidence="2">
    <location>
        <begin position="4"/>
        <end position="68"/>
    </location>
</feature>
<dbReference type="EMBL" id="BLPF01000001">
    <property type="protein sequence ID" value="GFJ77827.1"/>
    <property type="molecule type" value="Genomic_DNA"/>
</dbReference>
<dbReference type="CDD" id="cd04458">
    <property type="entry name" value="CSP_CDS"/>
    <property type="match status" value="1"/>
</dbReference>
<dbReference type="Proteomes" id="UP000482800">
    <property type="component" value="Unassembled WGS sequence"/>
</dbReference>
<dbReference type="InterPro" id="IPR012340">
    <property type="entry name" value="NA-bd_OB-fold"/>
</dbReference>
<keyword evidence="3" id="KW-0238">DNA-binding</keyword>
<evidence type="ECO:0000313" key="4">
    <source>
        <dbReference type="Proteomes" id="UP000482800"/>
    </source>
</evidence>
<evidence type="ECO:0000256" key="1">
    <source>
        <dbReference type="SAM" id="MobiDB-lite"/>
    </source>
</evidence>
<dbReference type="AlphaFoldDB" id="A0A6V8K7X4"/>